<organism evidence="1 2">
    <name type="scientific">Bhargavaea ullalensis</name>
    <dbReference type="NCBI Taxonomy" id="1265685"/>
    <lineage>
        <taxon>Bacteria</taxon>
        <taxon>Bacillati</taxon>
        <taxon>Bacillota</taxon>
        <taxon>Bacilli</taxon>
        <taxon>Bacillales</taxon>
        <taxon>Caryophanaceae</taxon>
        <taxon>Bhargavaea</taxon>
    </lineage>
</organism>
<dbReference type="Pfam" id="PF26149">
    <property type="entry name" value="YuzK"/>
    <property type="match status" value="1"/>
</dbReference>
<name>A0ABV2GEC2_9BACL</name>
<dbReference type="EMBL" id="JBEPLW010000021">
    <property type="protein sequence ID" value="MET3576367.1"/>
    <property type="molecule type" value="Genomic_DNA"/>
</dbReference>
<sequence length="58" mass="7124">MRLDYTDRMAQGFRSAHGFGYEDYRMNPALRLKVEKRREREYARSLEFGKRPELRGRR</sequence>
<evidence type="ECO:0000313" key="1">
    <source>
        <dbReference type="EMBL" id="MET3576367.1"/>
    </source>
</evidence>
<protein>
    <submittedName>
        <fullName evidence="1">Uncharacterized protein</fullName>
    </submittedName>
</protein>
<dbReference type="InterPro" id="IPR058676">
    <property type="entry name" value="YuzK"/>
</dbReference>
<evidence type="ECO:0000313" key="2">
    <source>
        <dbReference type="Proteomes" id="UP001549099"/>
    </source>
</evidence>
<comment type="caution">
    <text evidence="1">The sequence shown here is derived from an EMBL/GenBank/DDBJ whole genome shotgun (WGS) entry which is preliminary data.</text>
</comment>
<reference evidence="1 2" key="1">
    <citation type="submission" date="2024-06" db="EMBL/GenBank/DDBJ databases">
        <title>Genomic Encyclopedia of Type Strains, Phase IV (KMG-IV): sequencing the most valuable type-strain genomes for metagenomic binning, comparative biology and taxonomic classification.</title>
        <authorList>
            <person name="Goeker M."/>
        </authorList>
    </citation>
    <scope>NUCLEOTIDE SEQUENCE [LARGE SCALE GENOMIC DNA]</scope>
    <source>
        <strain evidence="1 2">DSM 26128</strain>
    </source>
</reference>
<gene>
    <name evidence="1" type="ORF">ABID49_002285</name>
</gene>
<dbReference type="RefSeq" id="WP_354198346.1">
    <property type="nucleotide sequence ID" value="NZ_JBEPLW010000021.1"/>
</dbReference>
<dbReference type="Proteomes" id="UP001549099">
    <property type="component" value="Unassembled WGS sequence"/>
</dbReference>
<accession>A0ABV2GEC2</accession>
<proteinExistence type="predicted"/>
<keyword evidence="2" id="KW-1185">Reference proteome</keyword>